<dbReference type="InterPro" id="IPR005111">
    <property type="entry name" value="MoeA_C_domain_IV"/>
</dbReference>
<dbReference type="Proteomes" id="UP001243009">
    <property type="component" value="Unassembled WGS sequence"/>
</dbReference>
<dbReference type="InterPro" id="IPR038987">
    <property type="entry name" value="MoeA-like"/>
</dbReference>
<dbReference type="EC" id="2.10.1.1" evidence="2"/>
<dbReference type="PANTHER" id="PTHR10192:SF5">
    <property type="entry name" value="GEPHYRIN"/>
    <property type="match status" value="1"/>
</dbReference>
<accession>A0ABT9E148</accession>
<evidence type="ECO:0000259" key="3">
    <source>
        <dbReference type="Pfam" id="PF03453"/>
    </source>
</evidence>
<proteinExistence type="inferred from homology"/>
<feature type="domain" description="MoeA N-terminal and linker" evidence="3">
    <location>
        <begin position="14"/>
        <end position="159"/>
    </location>
</feature>
<dbReference type="Pfam" id="PF03454">
    <property type="entry name" value="MoeA_C"/>
    <property type="match status" value="1"/>
</dbReference>
<keyword evidence="2" id="KW-0808">Transferase</keyword>
<sequence length="335" mass="33101">MAGEGAPLRLTAPAEALARLLALLPGPVAPVVLPVAQALGRVLAAPLAAPGPVPAAPMALREGWAVAAADTLGAGPYVPVPLPSAPLRVAAGDPLPPGADAVLPPFALVEDGPFAQATEPVAPGEGARLSGEDLAAGAAIRAAGERLGPRDLPALAACGIAEVAVRLPRLGWLGPEPLHPLLAALVAAEGGALHHGGEGDLLLCNAADRLLVQGLGARPGMAVGLGLRDGRPALVLPPLAEEALAAWYLLGRPALRHLAGALPPPPIRATLARKVASAVGLLEILPVRLLPSGLAEPLATGALPAGALAAADALLLVPPGVEGYEAGNAVELEPL</sequence>
<comment type="cofactor">
    <cofactor evidence="2">
        <name>Mg(2+)</name>
        <dbReference type="ChEBI" id="CHEBI:18420"/>
    </cofactor>
</comment>
<keyword evidence="6" id="KW-1185">Reference proteome</keyword>
<dbReference type="InterPro" id="IPR036688">
    <property type="entry name" value="MoeA_C_domain_IV_sf"/>
</dbReference>
<keyword evidence="2" id="KW-0460">Magnesium</keyword>
<comment type="function">
    <text evidence="2">Catalyzes the insertion of molybdate into adenylated molybdopterin with the concomitant release of AMP.</text>
</comment>
<feature type="domain" description="MoeA C-terminal" evidence="4">
    <location>
        <begin position="268"/>
        <end position="335"/>
    </location>
</feature>
<evidence type="ECO:0000256" key="2">
    <source>
        <dbReference type="RuleBase" id="RU365090"/>
    </source>
</evidence>
<dbReference type="Gene3D" id="2.40.340.10">
    <property type="entry name" value="MoeA, C-terminal, domain IV"/>
    <property type="match status" value="1"/>
</dbReference>
<dbReference type="Pfam" id="PF03453">
    <property type="entry name" value="MoeA_N"/>
    <property type="match status" value="1"/>
</dbReference>
<evidence type="ECO:0000256" key="1">
    <source>
        <dbReference type="ARBA" id="ARBA00023150"/>
    </source>
</evidence>
<comment type="caution">
    <text evidence="5">The sequence shown here is derived from an EMBL/GenBank/DDBJ whole genome shotgun (WGS) entry which is preliminary data.</text>
</comment>
<comment type="similarity">
    <text evidence="2">Belongs to the MoeA family.</text>
</comment>
<gene>
    <name evidence="5" type="ORF">Q7A36_16140</name>
</gene>
<keyword evidence="2" id="KW-0479">Metal-binding</keyword>
<evidence type="ECO:0000313" key="6">
    <source>
        <dbReference type="Proteomes" id="UP001243009"/>
    </source>
</evidence>
<dbReference type="SUPFAM" id="SSF63867">
    <property type="entry name" value="MoeA C-terminal domain-like"/>
    <property type="match status" value="1"/>
</dbReference>
<dbReference type="Gene3D" id="3.90.105.10">
    <property type="entry name" value="Molybdopterin biosynthesis moea protein, domain 2"/>
    <property type="match status" value="1"/>
</dbReference>
<keyword evidence="1 2" id="KW-0501">Molybdenum cofactor biosynthesis</keyword>
<comment type="catalytic activity">
    <reaction evidence="2">
        <text>adenylyl-molybdopterin + molybdate = Mo-molybdopterin + AMP + H(+)</text>
        <dbReference type="Rhea" id="RHEA:35047"/>
        <dbReference type="ChEBI" id="CHEBI:15378"/>
        <dbReference type="ChEBI" id="CHEBI:36264"/>
        <dbReference type="ChEBI" id="CHEBI:62727"/>
        <dbReference type="ChEBI" id="CHEBI:71302"/>
        <dbReference type="ChEBI" id="CHEBI:456215"/>
    </reaction>
</comment>
<dbReference type="SUPFAM" id="SSF63882">
    <property type="entry name" value="MoeA N-terminal region -like"/>
    <property type="match status" value="1"/>
</dbReference>
<evidence type="ECO:0000259" key="4">
    <source>
        <dbReference type="Pfam" id="PF03454"/>
    </source>
</evidence>
<dbReference type="PANTHER" id="PTHR10192">
    <property type="entry name" value="MOLYBDOPTERIN BIOSYNTHESIS PROTEIN"/>
    <property type="match status" value="1"/>
</dbReference>
<dbReference type="EMBL" id="JAUTWS010000014">
    <property type="protein sequence ID" value="MDO9709884.1"/>
    <property type="molecule type" value="Genomic_DNA"/>
</dbReference>
<dbReference type="InterPro" id="IPR036135">
    <property type="entry name" value="MoeA_linker/N_sf"/>
</dbReference>
<protein>
    <recommendedName>
        <fullName evidence="2">Molybdopterin molybdenumtransferase</fullName>
        <ecNumber evidence="2">2.10.1.1</ecNumber>
    </recommendedName>
</protein>
<dbReference type="RefSeq" id="WP_305104751.1">
    <property type="nucleotide sequence ID" value="NZ_JAUTWS010000014.1"/>
</dbReference>
<comment type="pathway">
    <text evidence="2">Cofactor biosynthesis; molybdopterin biosynthesis.</text>
</comment>
<dbReference type="Gene3D" id="2.170.190.11">
    <property type="entry name" value="Molybdopterin biosynthesis moea protein, domain 3"/>
    <property type="match status" value="1"/>
</dbReference>
<reference evidence="5 6" key="1">
    <citation type="submission" date="2023-08" db="EMBL/GenBank/DDBJ databases">
        <title>The draft genome sequence of Paracraurococcus sp. LOR1-02.</title>
        <authorList>
            <person name="Kingkaew E."/>
            <person name="Tanasupawat S."/>
        </authorList>
    </citation>
    <scope>NUCLEOTIDE SEQUENCE [LARGE SCALE GENOMIC DNA]</scope>
    <source>
        <strain evidence="5 6">LOR1-02</strain>
    </source>
</reference>
<keyword evidence="2" id="KW-0500">Molybdenum</keyword>
<dbReference type="InterPro" id="IPR005110">
    <property type="entry name" value="MoeA_linker/N"/>
</dbReference>
<evidence type="ECO:0000313" key="5">
    <source>
        <dbReference type="EMBL" id="MDO9709884.1"/>
    </source>
</evidence>
<organism evidence="5 6">
    <name type="scientific">Paracraurococcus lichenis</name>
    <dbReference type="NCBI Taxonomy" id="3064888"/>
    <lineage>
        <taxon>Bacteria</taxon>
        <taxon>Pseudomonadati</taxon>
        <taxon>Pseudomonadota</taxon>
        <taxon>Alphaproteobacteria</taxon>
        <taxon>Acetobacterales</taxon>
        <taxon>Roseomonadaceae</taxon>
        <taxon>Paracraurococcus</taxon>
    </lineage>
</organism>
<name>A0ABT9E148_9PROT</name>